<dbReference type="InterPro" id="IPR017871">
    <property type="entry name" value="ABC_transporter-like_CS"/>
</dbReference>
<evidence type="ECO:0000259" key="9">
    <source>
        <dbReference type="PROSITE" id="PS50893"/>
    </source>
</evidence>
<evidence type="ECO:0000256" key="2">
    <source>
        <dbReference type="ARBA" id="ARBA00005417"/>
    </source>
</evidence>
<feature type="domain" description="ABC transporter" evidence="9">
    <location>
        <begin position="4"/>
        <end position="236"/>
    </location>
</feature>
<gene>
    <name evidence="10" type="ORF">H8E80_06080</name>
</gene>
<evidence type="ECO:0000256" key="1">
    <source>
        <dbReference type="ARBA" id="ARBA00004236"/>
    </source>
</evidence>
<comment type="similarity">
    <text evidence="2">Belongs to the ABC transporter superfamily.</text>
</comment>
<dbReference type="PANTHER" id="PTHR43553">
    <property type="entry name" value="HEAVY METAL TRANSPORTER"/>
    <property type="match status" value="1"/>
</dbReference>
<evidence type="ECO:0000256" key="8">
    <source>
        <dbReference type="ARBA" id="ARBA00023136"/>
    </source>
</evidence>
<dbReference type="SUPFAM" id="SSF52540">
    <property type="entry name" value="P-loop containing nucleoside triphosphate hydrolases"/>
    <property type="match status" value="1"/>
</dbReference>
<dbReference type="PROSITE" id="PS50893">
    <property type="entry name" value="ABC_TRANSPORTER_2"/>
    <property type="match status" value="1"/>
</dbReference>
<dbReference type="AlphaFoldDB" id="A0A8J6N5Y9"/>
<dbReference type="FunFam" id="3.40.50.300:FF:000224">
    <property type="entry name" value="Energy-coupling factor transporter ATP-binding protein EcfA"/>
    <property type="match status" value="1"/>
</dbReference>
<dbReference type="SMART" id="SM00382">
    <property type="entry name" value="AAA"/>
    <property type="match status" value="1"/>
</dbReference>
<dbReference type="GO" id="GO:0005524">
    <property type="term" value="F:ATP binding"/>
    <property type="evidence" value="ECO:0007669"/>
    <property type="project" value="UniProtKB-KW"/>
</dbReference>
<comment type="caution">
    <text evidence="10">The sequence shown here is derived from an EMBL/GenBank/DDBJ whole genome shotgun (WGS) entry which is preliminary data.</text>
</comment>
<accession>A0A8J6N5Y9</accession>
<dbReference type="PROSITE" id="PS00211">
    <property type="entry name" value="ABC_TRANSPORTER_1"/>
    <property type="match status" value="1"/>
</dbReference>
<protein>
    <submittedName>
        <fullName evidence="10">ABC transporter ATP-binding protein</fullName>
    </submittedName>
</protein>
<evidence type="ECO:0000256" key="6">
    <source>
        <dbReference type="ARBA" id="ARBA00022840"/>
    </source>
</evidence>
<dbReference type="CDD" id="cd03225">
    <property type="entry name" value="ABC_cobalt_CbiO_domain1"/>
    <property type="match status" value="1"/>
</dbReference>
<comment type="subcellular location">
    <subcellularLocation>
        <location evidence="1">Cell membrane</location>
    </subcellularLocation>
</comment>
<dbReference type="GO" id="GO:0043190">
    <property type="term" value="C:ATP-binding cassette (ABC) transporter complex"/>
    <property type="evidence" value="ECO:0007669"/>
    <property type="project" value="TreeGrafter"/>
</dbReference>
<proteinExistence type="inferred from homology"/>
<evidence type="ECO:0000256" key="3">
    <source>
        <dbReference type="ARBA" id="ARBA00022448"/>
    </source>
</evidence>
<dbReference type="Proteomes" id="UP000603545">
    <property type="component" value="Unassembled WGS sequence"/>
</dbReference>
<evidence type="ECO:0000256" key="7">
    <source>
        <dbReference type="ARBA" id="ARBA00022967"/>
    </source>
</evidence>
<evidence type="ECO:0000313" key="10">
    <source>
        <dbReference type="EMBL" id="MBC8199596.1"/>
    </source>
</evidence>
<keyword evidence="4" id="KW-1003">Cell membrane</keyword>
<keyword evidence="8" id="KW-0472">Membrane</keyword>
<evidence type="ECO:0000256" key="5">
    <source>
        <dbReference type="ARBA" id="ARBA00022741"/>
    </source>
</evidence>
<dbReference type="EMBL" id="JACNLL010000056">
    <property type="protein sequence ID" value="MBC8199596.1"/>
    <property type="molecule type" value="Genomic_DNA"/>
</dbReference>
<keyword evidence="6 10" id="KW-0067">ATP-binding</keyword>
<dbReference type="InterPro" id="IPR003593">
    <property type="entry name" value="AAA+_ATPase"/>
</dbReference>
<evidence type="ECO:0000313" key="11">
    <source>
        <dbReference type="Proteomes" id="UP000603545"/>
    </source>
</evidence>
<keyword evidence="5" id="KW-0547">Nucleotide-binding</keyword>
<dbReference type="GO" id="GO:0042626">
    <property type="term" value="F:ATPase-coupled transmembrane transporter activity"/>
    <property type="evidence" value="ECO:0007669"/>
    <property type="project" value="TreeGrafter"/>
</dbReference>
<name>A0A8J6N5Y9_9BACT</name>
<dbReference type="Gene3D" id="3.40.50.300">
    <property type="entry name" value="P-loop containing nucleotide triphosphate hydrolases"/>
    <property type="match status" value="1"/>
</dbReference>
<dbReference type="PANTHER" id="PTHR43553:SF24">
    <property type="entry name" value="ENERGY-COUPLING FACTOR TRANSPORTER ATP-BINDING PROTEIN ECFA1"/>
    <property type="match status" value="1"/>
</dbReference>
<organism evidence="10 11">
    <name type="scientific">Candidatus Desulfaltia bathyphila</name>
    <dbReference type="NCBI Taxonomy" id="2841697"/>
    <lineage>
        <taxon>Bacteria</taxon>
        <taxon>Pseudomonadati</taxon>
        <taxon>Thermodesulfobacteriota</taxon>
        <taxon>Desulfobacteria</taxon>
        <taxon>Desulfobacterales</taxon>
        <taxon>Desulfobacterales incertae sedis</taxon>
        <taxon>Candidatus Desulfaltia</taxon>
    </lineage>
</organism>
<dbReference type="InterPro" id="IPR015856">
    <property type="entry name" value="ABC_transpr_CbiO/EcfA_su"/>
</dbReference>
<dbReference type="InterPro" id="IPR050095">
    <property type="entry name" value="ECF_ABC_transporter_ATP-bd"/>
</dbReference>
<dbReference type="InterPro" id="IPR027417">
    <property type="entry name" value="P-loop_NTPase"/>
</dbReference>
<sequence length="249" mass="27364">MNIIEVTNLSHRFSDGTIGIEGITLSIQEGEFVVIAGRNGSGKTTFLRHLNGLLLPDTGAVRLGGVSVSRDIPRARQMVGMVFQDADSQIVGETVFDDVAFGPENLCLNECEVKRRVIKSLEVVDLIDIADQRPHLLSGGEKRRLAVAGILAMEPRILVFDEPFSDLDYPGVRQLLHQTLLLHKAGHTILIATHDLEKVIAHADRLLIISDGKVVMDNAPEMIIKDVEAFGVREPCASRLGMEIESWLN</sequence>
<dbReference type="GO" id="GO:0016887">
    <property type="term" value="F:ATP hydrolysis activity"/>
    <property type="evidence" value="ECO:0007669"/>
    <property type="project" value="InterPro"/>
</dbReference>
<reference evidence="10 11" key="1">
    <citation type="submission" date="2020-08" db="EMBL/GenBank/DDBJ databases">
        <title>Bridging the membrane lipid divide: bacteria of the FCB group superphylum have the potential to synthesize archaeal ether lipids.</title>
        <authorList>
            <person name="Villanueva L."/>
            <person name="Von Meijenfeldt F.A.B."/>
            <person name="Westbye A.B."/>
            <person name="Yadav S."/>
            <person name="Hopmans E.C."/>
            <person name="Dutilh B.E."/>
            <person name="Sinninghe Damste J.S."/>
        </authorList>
    </citation>
    <scope>NUCLEOTIDE SEQUENCE [LARGE SCALE GENOMIC DNA]</scope>
    <source>
        <strain evidence="10">NIOZ-UU82</strain>
    </source>
</reference>
<evidence type="ECO:0000256" key="4">
    <source>
        <dbReference type="ARBA" id="ARBA00022475"/>
    </source>
</evidence>
<keyword evidence="7" id="KW-1278">Translocase</keyword>
<dbReference type="Pfam" id="PF00005">
    <property type="entry name" value="ABC_tran"/>
    <property type="match status" value="1"/>
</dbReference>
<keyword evidence="3" id="KW-0813">Transport</keyword>
<dbReference type="InterPro" id="IPR003439">
    <property type="entry name" value="ABC_transporter-like_ATP-bd"/>
</dbReference>